<feature type="region of interest" description="Disordered" evidence="2">
    <location>
        <begin position="435"/>
        <end position="454"/>
    </location>
</feature>
<dbReference type="Pfam" id="PF00206">
    <property type="entry name" value="Lyase_1"/>
    <property type="match status" value="1"/>
</dbReference>
<keyword evidence="5" id="KW-1185">Reference proteome</keyword>
<evidence type="ECO:0000259" key="3">
    <source>
        <dbReference type="SMART" id="SM00998"/>
    </source>
</evidence>
<sequence length="454" mass="46730">MSVSAFDSALTGDLLADADVRALFSDSRRIADMLRVESGLACAQARLGVIPPGVACRIVDAGTALQPDLAAIGAATARDGVPVPELVRQLRAALDAEAAAYVHYGATSQDIVDTAGVLALRDLCDLVDRRARDLVQRLAALAARHRATLCLARTRTQPAVPTSFGLRALAWARPLSRERARLAALRGEVLCVQFGGAAGNLSALGDRGPAVADALAGELGLAPSVPAWHGERDGLLALTDALARIAGALGKLGQDVAHGCQAEVAELRLSSGGGSSTMPNKANPVAAETLVALARHAAGSLAAAHQAQLHALERDGAAWTLEWLNLPQVAMAAGGGLARARAVLDALTVDTHRMAAAVTGGAGLPMAEAASFALAEHVPRVDAQATVAAACRTASDAGEHLLDVLARQSDAAVDWADLRRAERLLGPAPDLVDRALSQLASDERQGETGKPRTK</sequence>
<gene>
    <name evidence="4" type="ORF">CKO28_12685</name>
</gene>
<dbReference type="PANTHER" id="PTHR43172">
    <property type="entry name" value="ADENYLOSUCCINATE LYASE"/>
    <property type="match status" value="1"/>
</dbReference>
<proteinExistence type="inferred from homology"/>
<dbReference type="Gene3D" id="1.10.40.30">
    <property type="entry name" value="Fumarase/aspartase (C-terminal domain)"/>
    <property type="match status" value="1"/>
</dbReference>
<evidence type="ECO:0000313" key="4">
    <source>
        <dbReference type="EMBL" id="MBK1668887.1"/>
    </source>
</evidence>
<dbReference type="InterPro" id="IPR019468">
    <property type="entry name" value="AdenyloSucc_lyase_C"/>
</dbReference>
<name>A0ABS1DG15_9PROT</name>
<comment type="caution">
    <text evidence="4">The sequence shown here is derived from an EMBL/GenBank/DDBJ whole genome shotgun (WGS) entry which is preliminary data.</text>
</comment>
<dbReference type="SUPFAM" id="SSF48557">
    <property type="entry name" value="L-aspartase-like"/>
    <property type="match status" value="1"/>
</dbReference>
<feature type="domain" description="Adenylosuccinate lyase C-terminal" evidence="3">
    <location>
        <begin position="362"/>
        <end position="436"/>
    </location>
</feature>
<dbReference type="PANTHER" id="PTHR43172:SF2">
    <property type="entry name" value="ADENYLOSUCCINATE LYASE C-TERMINAL DOMAIN-CONTAINING PROTEIN"/>
    <property type="match status" value="1"/>
</dbReference>
<evidence type="ECO:0000256" key="2">
    <source>
        <dbReference type="SAM" id="MobiDB-lite"/>
    </source>
</evidence>
<dbReference type="InterPro" id="IPR008948">
    <property type="entry name" value="L-Aspartase-like"/>
</dbReference>
<dbReference type="EMBL" id="NRRL01000032">
    <property type="protein sequence ID" value="MBK1668887.1"/>
    <property type="molecule type" value="Genomic_DNA"/>
</dbReference>
<organism evidence="4 5">
    <name type="scientific">Rhodovibrio sodomensis</name>
    <dbReference type="NCBI Taxonomy" id="1088"/>
    <lineage>
        <taxon>Bacteria</taxon>
        <taxon>Pseudomonadati</taxon>
        <taxon>Pseudomonadota</taxon>
        <taxon>Alphaproteobacteria</taxon>
        <taxon>Rhodospirillales</taxon>
        <taxon>Rhodovibrionaceae</taxon>
        <taxon>Rhodovibrio</taxon>
    </lineage>
</organism>
<dbReference type="SMART" id="SM00998">
    <property type="entry name" value="ADSL_C"/>
    <property type="match status" value="1"/>
</dbReference>
<dbReference type="InterPro" id="IPR022761">
    <property type="entry name" value="Fumarate_lyase_N"/>
</dbReference>
<feature type="compositionally biased region" description="Basic and acidic residues" evidence="2">
    <location>
        <begin position="441"/>
        <end position="454"/>
    </location>
</feature>
<evidence type="ECO:0000256" key="1">
    <source>
        <dbReference type="ARBA" id="ARBA00034772"/>
    </source>
</evidence>
<dbReference type="InterPro" id="IPR020557">
    <property type="entry name" value="Fumarate_lyase_CS"/>
</dbReference>
<protein>
    <recommendedName>
        <fullName evidence="3">Adenylosuccinate lyase C-terminal domain-containing protein</fullName>
    </recommendedName>
</protein>
<dbReference type="PROSITE" id="PS00163">
    <property type="entry name" value="FUMARATE_LYASES"/>
    <property type="match status" value="1"/>
</dbReference>
<evidence type="ECO:0000313" key="5">
    <source>
        <dbReference type="Proteomes" id="UP001296873"/>
    </source>
</evidence>
<dbReference type="Gene3D" id="1.20.200.10">
    <property type="entry name" value="Fumarase/aspartase (Central domain)"/>
    <property type="match status" value="1"/>
</dbReference>
<reference evidence="4 5" key="1">
    <citation type="journal article" date="2020" name="Microorganisms">
        <title>Osmotic Adaptation and Compatible Solute Biosynthesis of Phototrophic Bacteria as Revealed from Genome Analyses.</title>
        <authorList>
            <person name="Imhoff J.F."/>
            <person name="Rahn T."/>
            <person name="Kunzel S."/>
            <person name="Keller A."/>
            <person name="Neulinger S.C."/>
        </authorList>
    </citation>
    <scope>NUCLEOTIDE SEQUENCE [LARGE SCALE GENOMIC DNA]</scope>
    <source>
        <strain evidence="4 5">DSM 9895</strain>
    </source>
</reference>
<dbReference type="InterPro" id="IPR000362">
    <property type="entry name" value="Fumarate_lyase_fam"/>
</dbReference>
<dbReference type="Proteomes" id="UP001296873">
    <property type="component" value="Unassembled WGS sequence"/>
</dbReference>
<comment type="similarity">
    <text evidence="1">Belongs to the class-II fumarase/aspartase family.</text>
</comment>
<accession>A0ABS1DG15</accession>
<dbReference type="PRINTS" id="PR00149">
    <property type="entry name" value="FUMRATELYASE"/>
</dbReference>